<reference evidence="2 3" key="1">
    <citation type="submission" date="2019-09" db="EMBL/GenBank/DDBJ databases">
        <title>Genome sequence of Adhaeribacter sp. M2.</title>
        <authorList>
            <person name="Srinivasan S."/>
        </authorList>
    </citation>
    <scope>NUCLEOTIDE SEQUENCE [LARGE SCALE GENOMIC DNA]</scope>
    <source>
        <strain evidence="2 3">M2</strain>
    </source>
</reference>
<dbReference type="InterPro" id="IPR012312">
    <property type="entry name" value="Hemerythrin-like"/>
</dbReference>
<dbReference type="AlphaFoldDB" id="A0A5N1IP40"/>
<dbReference type="Gene3D" id="1.20.120.520">
    <property type="entry name" value="nmb1532 protein domain like"/>
    <property type="match status" value="1"/>
</dbReference>
<evidence type="ECO:0000313" key="3">
    <source>
        <dbReference type="Proteomes" id="UP000326570"/>
    </source>
</evidence>
<sequence length="165" mass="19511">MEAAVKKPIKRDPNLVPLSREHHFGLLFAWKLKQGLARNASPEILRDYVLYFWDAGLHEHFLAEEDLLLNILPATDLHRNKVLKDHEKVRELIDRIETKTDFSEAVFKTLQSYLTDHIRYEERTFFPYMEQQASLDQLAKIGKHLAEEHAETEDNFQPEFWVTPK</sequence>
<dbReference type="RefSeq" id="WP_150905361.1">
    <property type="nucleotide sequence ID" value="NZ_VTWT01000011.1"/>
</dbReference>
<evidence type="ECO:0000313" key="2">
    <source>
        <dbReference type="EMBL" id="KAA9325677.1"/>
    </source>
</evidence>
<dbReference type="EMBL" id="VTWT01000011">
    <property type="protein sequence ID" value="KAA9325677.1"/>
    <property type="molecule type" value="Genomic_DNA"/>
</dbReference>
<protein>
    <submittedName>
        <fullName evidence="2">Hemerythrin domain-containing protein</fullName>
    </submittedName>
</protein>
<keyword evidence="3" id="KW-1185">Reference proteome</keyword>
<dbReference type="Proteomes" id="UP000326570">
    <property type="component" value="Unassembled WGS sequence"/>
</dbReference>
<accession>A0A5N1IP40</accession>
<organism evidence="2 3">
    <name type="scientific">Adhaeribacter soli</name>
    <dbReference type="NCBI Taxonomy" id="2607655"/>
    <lineage>
        <taxon>Bacteria</taxon>
        <taxon>Pseudomonadati</taxon>
        <taxon>Bacteroidota</taxon>
        <taxon>Cytophagia</taxon>
        <taxon>Cytophagales</taxon>
        <taxon>Hymenobacteraceae</taxon>
        <taxon>Adhaeribacter</taxon>
    </lineage>
</organism>
<gene>
    <name evidence="2" type="ORF">F0P94_17235</name>
</gene>
<proteinExistence type="predicted"/>
<feature type="domain" description="Hemerythrin-like" evidence="1">
    <location>
        <begin position="37"/>
        <end position="128"/>
    </location>
</feature>
<comment type="caution">
    <text evidence="2">The sequence shown here is derived from an EMBL/GenBank/DDBJ whole genome shotgun (WGS) entry which is preliminary data.</text>
</comment>
<evidence type="ECO:0000259" key="1">
    <source>
        <dbReference type="Pfam" id="PF01814"/>
    </source>
</evidence>
<dbReference type="Pfam" id="PF01814">
    <property type="entry name" value="Hemerythrin"/>
    <property type="match status" value="1"/>
</dbReference>
<name>A0A5N1IP40_9BACT</name>